<keyword evidence="2" id="KW-0675">Receptor</keyword>
<gene>
    <name evidence="2" type="ORF">CGI_10010941</name>
</gene>
<reference evidence="2" key="1">
    <citation type="journal article" date="2012" name="Nature">
        <title>The oyster genome reveals stress adaptation and complexity of shell formation.</title>
        <authorList>
            <person name="Zhang G."/>
            <person name="Fang X."/>
            <person name="Guo X."/>
            <person name="Li L."/>
            <person name="Luo R."/>
            <person name="Xu F."/>
            <person name="Yang P."/>
            <person name="Zhang L."/>
            <person name="Wang X."/>
            <person name="Qi H."/>
            <person name="Xiong Z."/>
            <person name="Que H."/>
            <person name="Xie Y."/>
            <person name="Holland P.W."/>
            <person name="Paps J."/>
            <person name="Zhu Y."/>
            <person name="Wu F."/>
            <person name="Chen Y."/>
            <person name="Wang J."/>
            <person name="Peng C."/>
            <person name="Meng J."/>
            <person name="Yang L."/>
            <person name="Liu J."/>
            <person name="Wen B."/>
            <person name="Zhang N."/>
            <person name="Huang Z."/>
            <person name="Zhu Q."/>
            <person name="Feng Y."/>
            <person name="Mount A."/>
            <person name="Hedgecock D."/>
            <person name="Xu Z."/>
            <person name="Liu Y."/>
            <person name="Domazet-Loso T."/>
            <person name="Du Y."/>
            <person name="Sun X."/>
            <person name="Zhang S."/>
            <person name="Liu B."/>
            <person name="Cheng P."/>
            <person name="Jiang X."/>
            <person name="Li J."/>
            <person name="Fan D."/>
            <person name="Wang W."/>
            <person name="Fu W."/>
            <person name="Wang T."/>
            <person name="Wang B."/>
            <person name="Zhang J."/>
            <person name="Peng Z."/>
            <person name="Li Y."/>
            <person name="Li N."/>
            <person name="Wang J."/>
            <person name="Chen M."/>
            <person name="He Y."/>
            <person name="Tan F."/>
            <person name="Song X."/>
            <person name="Zheng Q."/>
            <person name="Huang R."/>
            <person name="Yang H."/>
            <person name="Du X."/>
            <person name="Chen L."/>
            <person name="Yang M."/>
            <person name="Gaffney P.M."/>
            <person name="Wang S."/>
            <person name="Luo L."/>
            <person name="She Z."/>
            <person name="Ming Y."/>
            <person name="Huang W."/>
            <person name="Zhang S."/>
            <person name="Huang B."/>
            <person name="Zhang Y."/>
            <person name="Qu T."/>
            <person name="Ni P."/>
            <person name="Miao G."/>
            <person name="Wang J."/>
            <person name="Wang Q."/>
            <person name="Steinberg C.E."/>
            <person name="Wang H."/>
            <person name="Li N."/>
            <person name="Qian L."/>
            <person name="Zhang G."/>
            <person name="Li Y."/>
            <person name="Yang H."/>
            <person name="Liu X."/>
            <person name="Wang J."/>
            <person name="Yin Y."/>
            <person name="Wang J."/>
        </authorList>
    </citation>
    <scope>NUCLEOTIDE SEQUENCE [LARGE SCALE GENOMIC DNA]</scope>
    <source>
        <strain evidence="2">05x7-T-G4-1.051#20</strain>
    </source>
</reference>
<dbReference type="HOGENOM" id="CLU_571421_0_0_1"/>
<accession>K1QTP3</accession>
<dbReference type="GO" id="GO:0016020">
    <property type="term" value="C:membrane"/>
    <property type="evidence" value="ECO:0007669"/>
    <property type="project" value="InterPro"/>
</dbReference>
<dbReference type="Pfam" id="PF02931">
    <property type="entry name" value="Neur_chan_LBD"/>
    <property type="match status" value="1"/>
</dbReference>
<dbReference type="SUPFAM" id="SSF63712">
    <property type="entry name" value="Nicotinic receptor ligand binding domain-like"/>
    <property type="match status" value="1"/>
</dbReference>
<evidence type="ECO:0000313" key="2">
    <source>
        <dbReference type="EMBL" id="EKC24956.1"/>
    </source>
</evidence>
<dbReference type="InParanoid" id="K1QTP3"/>
<feature type="domain" description="Neurotransmitter-gated ion-channel ligand-binding" evidence="1">
    <location>
        <begin position="65"/>
        <end position="261"/>
    </location>
</feature>
<dbReference type="InterPro" id="IPR036734">
    <property type="entry name" value="Neur_chan_lig-bd_sf"/>
</dbReference>
<dbReference type="InterPro" id="IPR006202">
    <property type="entry name" value="Neur_chan_lig-bd"/>
</dbReference>
<dbReference type="GO" id="GO:0005230">
    <property type="term" value="F:extracellular ligand-gated monoatomic ion channel activity"/>
    <property type="evidence" value="ECO:0007669"/>
    <property type="project" value="InterPro"/>
</dbReference>
<evidence type="ECO:0000259" key="1">
    <source>
        <dbReference type="Pfam" id="PF02931"/>
    </source>
</evidence>
<dbReference type="EMBL" id="JH816645">
    <property type="protein sequence ID" value="EKC24956.1"/>
    <property type="molecule type" value="Genomic_DNA"/>
</dbReference>
<name>K1QTP3_MAGGI</name>
<protein>
    <submittedName>
        <fullName evidence="2">Neuronal acetylcholine receptor subunit alpha-2</fullName>
    </submittedName>
</protein>
<dbReference type="Gene3D" id="2.70.170.10">
    <property type="entry name" value="Neurotransmitter-gated ion-channel ligand-binding domain"/>
    <property type="match status" value="1"/>
</dbReference>
<sequence>MESTTIRRYGWGMFGTGEPQKRLALVVNTEIWRLVPKSSPDAGEARFSGTAGQQKSYIAESANVFTTAFLKYNMHFRPYNESSNPLLINVRLDVVKILDVNIEDSRMTSIVDIRKQWVDGRLYWYSDLIKYVTVNSSEVWTPDVYFLNMESQPETLINPRFLTIESTGRVDWFQRIKLLTPCSSEPDTPGNLTCPVTFGSMQFPSSELDLNNIECDYNSENNKRVTMTAPSAPIGWSSTRMNLHFKPVTPKKRETGMYYNLHKNVKKSFLPKEVQNMETQSVDLARRILHRQRQKSLRISHDKYRQIASQGSSRFTVLSDETGLGSSNYEDLSRSLYLPPVGRPKPNTPMTPGSRYTADDVRSIVDRLSTYDPSKVPESRGQFVKLPAPIVYKKKYSEDEVQSIVDRLSDYDPLKGPAESRGIPTIVRRVPRQSMVPPQKCTSDEVEDIVERLCRVHFDAPLKEPRYVPTPYPLSARS</sequence>
<proteinExistence type="predicted"/>
<organism evidence="2">
    <name type="scientific">Magallana gigas</name>
    <name type="common">Pacific oyster</name>
    <name type="synonym">Crassostrea gigas</name>
    <dbReference type="NCBI Taxonomy" id="29159"/>
    <lineage>
        <taxon>Eukaryota</taxon>
        <taxon>Metazoa</taxon>
        <taxon>Spiralia</taxon>
        <taxon>Lophotrochozoa</taxon>
        <taxon>Mollusca</taxon>
        <taxon>Bivalvia</taxon>
        <taxon>Autobranchia</taxon>
        <taxon>Pteriomorphia</taxon>
        <taxon>Ostreida</taxon>
        <taxon>Ostreoidea</taxon>
        <taxon>Ostreidae</taxon>
        <taxon>Magallana</taxon>
    </lineage>
</organism>
<dbReference type="AlphaFoldDB" id="K1QTP3"/>